<dbReference type="Gene3D" id="3.40.20.10">
    <property type="entry name" value="Severin"/>
    <property type="match status" value="1"/>
</dbReference>
<feature type="compositionally biased region" description="Polar residues" evidence="1">
    <location>
        <begin position="187"/>
        <end position="205"/>
    </location>
</feature>
<feature type="compositionally biased region" description="Polar residues" evidence="1">
    <location>
        <begin position="966"/>
        <end position="975"/>
    </location>
</feature>
<sequence length="1213" mass="130358">MSLNGLDDPKVVEAHEAATAEPGGWFLLKYESRDEIQVYNRGNGGIVEVRNAVAEYNEMSPLYGFLKYRRRSVVIKYLPEDCSRIIQARVAVHFNAVCERFSPYDTIFEIMNAGDLKDSKLSAACSLHTATCSTSSSTSSLRRRRLMEIAEEEEDEQRATKRQSVPGTDESRPQPLDYRPSTAGPVTLNSELASSPENSKFSAATTSDVPQFIGVNERPTSPDSDVYTVGSYPYSKPRVKLGPRPSVDTNGRPQTAGNYRPVSAIPAGFKMFGKGGKKVKGKDGSAVLSSQDEIASLNFSLSASNGSDDVEDRPMTRSSSIMEPVPLPTSVPKKPTISPEKARLMKAMQLREKRKKKRAGMALLEDGPTVDGEEPTNAEDVKDDIPQVANEAISSSAADFEKEGRRISLDKDDSGVVLDTLTPSVPVDQASDLTPLDSHPASPLVDSSEAGHSTKASSISESTDETVHAKETEDKEIETPTSDDKYTTDGAKEAKSDELGADDVTDVSQLAVEALAGDIEPATTIAELSTTTGVPEDIKAGYNGDENLGNIALPVSKFSVNAPPPLNPDDGTPTIPETPSPETHKIATGRTAQSPTLKTKVSAQDLLAAANAASQPTVVPPGPIIEESPCVGANAHDINNTMSTKDSEASALPTQDEKAKRRSQIEPIQTINLKQKDGVEVDVQNATHEEAIPTPIVETPVTTSFPPSPSKGQDIHAIRTVSNPVRGNLIVPVDATQPSASRSMSSGAAYLHHVTQHQQSGNLAKKSNIGSSISQRIKALEKLSAASGDAPAAPVRERPSSTFFAVKKREPSRSPSVLDRANSFRDQTPPSPDQGHESSSPDASRRNRLERSGSVTNRLSMFESPTSSSAPPRNLGVPSATAARGRPESVSVMARIVRDPNYVGPMNFEPSRDLSEYSHLELKQSPLLVDHQAASSSSTLEKDYTPDVDQTQDRGTEAREHGKATTGKSRQSSLSIVKGFIKERRKSVASDVGNATPYSPGRPESVHTNSAAFSPRMSISSPRSSFSKDREPVLSPAESGFGDDAKSAHGDKSKLSRAGRFMRRLSNLSGSRSKNNLSTISATDEAADPIQSRPSTTGTPTIVSYLGDVNVQFPDNLLWKRRNMCLDSQGFLILSALPAQNGRPAQGTKRYHLSEFHAPYIPDVEVQELPNSVVLDFIEGAGIQVACEDRASQLSVLHVLQEAHSTRSTTYAL</sequence>
<proteinExistence type="predicted"/>
<evidence type="ECO:0000313" key="3">
    <source>
        <dbReference type="Proteomes" id="UP001251528"/>
    </source>
</evidence>
<accession>A0AAJ0FXW8</accession>
<dbReference type="Proteomes" id="UP001251528">
    <property type="component" value="Unassembled WGS sequence"/>
</dbReference>
<evidence type="ECO:0000256" key="1">
    <source>
        <dbReference type="SAM" id="MobiDB-lite"/>
    </source>
</evidence>
<feature type="region of interest" description="Disordered" evidence="1">
    <location>
        <begin position="559"/>
        <end position="596"/>
    </location>
</feature>
<dbReference type="SUPFAM" id="SSF55753">
    <property type="entry name" value="Actin depolymerizing proteins"/>
    <property type="match status" value="1"/>
</dbReference>
<dbReference type="AlphaFoldDB" id="A0AAJ0FXW8"/>
<feature type="region of interest" description="Disordered" evidence="1">
    <location>
        <begin position="785"/>
        <end position="887"/>
    </location>
</feature>
<feature type="region of interest" description="Disordered" evidence="1">
    <location>
        <begin position="635"/>
        <end position="664"/>
    </location>
</feature>
<feature type="compositionally biased region" description="Basic and acidic residues" evidence="1">
    <location>
        <begin position="399"/>
        <end position="414"/>
    </location>
</feature>
<feature type="compositionally biased region" description="Polar residues" evidence="1">
    <location>
        <begin position="1066"/>
        <end position="1082"/>
    </location>
</feature>
<feature type="compositionally biased region" description="Polar residues" evidence="1">
    <location>
        <begin position="450"/>
        <end position="461"/>
    </location>
</feature>
<feature type="compositionally biased region" description="Low complexity" evidence="1">
    <location>
        <begin position="572"/>
        <end position="581"/>
    </location>
</feature>
<dbReference type="InterPro" id="IPR029006">
    <property type="entry name" value="ADF-H/Gelsolin-like_dom_sf"/>
</dbReference>
<name>A0AAJ0FXW8_9HYPO</name>
<feature type="compositionally biased region" description="Basic and acidic residues" evidence="1">
    <location>
        <begin position="940"/>
        <end position="963"/>
    </location>
</feature>
<feature type="region of interest" description="Disordered" evidence="1">
    <location>
        <begin position="236"/>
        <end position="261"/>
    </location>
</feature>
<comment type="caution">
    <text evidence="2">The sequence shown here is derived from an EMBL/GenBank/DDBJ whole genome shotgun (WGS) entry which is preliminary data.</text>
</comment>
<protein>
    <recommendedName>
        <fullName evidence="4">ADF-H domain-containing protein</fullName>
    </recommendedName>
</protein>
<feature type="compositionally biased region" description="Polar residues" evidence="1">
    <location>
        <begin position="853"/>
        <end position="871"/>
    </location>
</feature>
<feature type="compositionally biased region" description="Low complexity" evidence="1">
    <location>
        <begin position="692"/>
        <end position="705"/>
    </location>
</feature>
<feature type="compositionally biased region" description="Low complexity" evidence="1">
    <location>
        <begin position="1013"/>
        <end position="1025"/>
    </location>
</feature>
<reference evidence="2" key="1">
    <citation type="submission" date="2023-06" db="EMBL/GenBank/DDBJ databases">
        <title>Conoideocrella luteorostrata (Hypocreales: Clavicipitaceae), a potential biocontrol fungus for elongate hemlock scale in United States Christmas tree production areas.</title>
        <authorList>
            <person name="Barrett H."/>
            <person name="Lovett B."/>
            <person name="Macias A.M."/>
            <person name="Stajich J.E."/>
            <person name="Kasson M.T."/>
        </authorList>
    </citation>
    <scope>NUCLEOTIDE SEQUENCE</scope>
    <source>
        <strain evidence="2">ARSEF 14590</strain>
    </source>
</reference>
<evidence type="ECO:0008006" key="4">
    <source>
        <dbReference type="Google" id="ProtNLM"/>
    </source>
</evidence>
<feature type="region of interest" description="Disordered" evidence="1">
    <location>
        <begin position="299"/>
        <end position="505"/>
    </location>
</feature>
<keyword evidence="3" id="KW-1185">Reference proteome</keyword>
<feature type="compositionally biased region" description="Polar residues" evidence="1">
    <location>
        <begin position="247"/>
        <end position="257"/>
    </location>
</feature>
<organism evidence="2 3">
    <name type="scientific">Conoideocrella luteorostrata</name>
    <dbReference type="NCBI Taxonomy" id="1105319"/>
    <lineage>
        <taxon>Eukaryota</taxon>
        <taxon>Fungi</taxon>
        <taxon>Dikarya</taxon>
        <taxon>Ascomycota</taxon>
        <taxon>Pezizomycotina</taxon>
        <taxon>Sordariomycetes</taxon>
        <taxon>Hypocreomycetidae</taxon>
        <taxon>Hypocreales</taxon>
        <taxon>Clavicipitaceae</taxon>
        <taxon>Conoideocrella</taxon>
    </lineage>
</organism>
<dbReference type="EMBL" id="JASWJB010000019">
    <property type="protein sequence ID" value="KAK2612178.1"/>
    <property type="molecule type" value="Genomic_DNA"/>
</dbReference>
<evidence type="ECO:0000313" key="2">
    <source>
        <dbReference type="EMBL" id="KAK2612178.1"/>
    </source>
</evidence>
<feature type="region of interest" description="Disordered" evidence="1">
    <location>
        <begin position="151"/>
        <end position="205"/>
    </location>
</feature>
<feature type="compositionally biased region" description="Basic and acidic residues" evidence="1">
    <location>
        <begin position="482"/>
        <end position="498"/>
    </location>
</feature>
<feature type="region of interest" description="Disordered" evidence="1">
    <location>
        <begin position="689"/>
        <end position="713"/>
    </location>
</feature>
<feature type="region of interest" description="Disordered" evidence="1">
    <location>
        <begin position="930"/>
        <end position="1098"/>
    </location>
</feature>
<feature type="compositionally biased region" description="Basic and acidic residues" evidence="1">
    <location>
        <begin position="1043"/>
        <end position="1054"/>
    </location>
</feature>
<gene>
    <name evidence="2" type="ORF">QQS21_001754</name>
</gene>